<dbReference type="Pfam" id="PF11214">
    <property type="entry name" value="Med2"/>
    <property type="match status" value="1"/>
</dbReference>
<feature type="region of interest" description="Disordered" evidence="1">
    <location>
        <begin position="276"/>
        <end position="388"/>
    </location>
</feature>
<feature type="compositionally biased region" description="Polar residues" evidence="1">
    <location>
        <begin position="186"/>
        <end position="223"/>
    </location>
</feature>
<reference evidence="2" key="4">
    <citation type="submission" date="2025-08" db="UniProtKB">
        <authorList>
            <consortium name="RefSeq"/>
        </authorList>
    </citation>
    <scope>IDENTIFICATION</scope>
    <source>
        <strain evidence="2">CBS432</strain>
    </source>
</reference>
<feature type="region of interest" description="Disordered" evidence="1">
    <location>
        <begin position="186"/>
        <end position="229"/>
    </location>
</feature>
<feature type="compositionally biased region" description="Low complexity" evidence="1">
    <location>
        <begin position="311"/>
        <end position="326"/>
    </location>
</feature>
<dbReference type="KEGG" id="spao:SPAR_D02190"/>
<dbReference type="OrthoDB" id="4069381at2759"/>
<feature type="compositionally biased region" description="Polar residues" evidence="1">
    <location>
        <begin position="276"/>
        <end position="290"/>
    </location>
</feature>
<evidence type="ECO:0000313" key="2">
    <source>
        <dbReference type="RefSeq" id="XP_033765252.1"/>
    </source>
</evidence>
<protein>
    <submittedName>
        <fullName evidence="2">Med2p</fullName>
    </submittedName>
</protein>
<accession>A0A8B8UNB1</accession>
<reference evidence="2" key="2">
    <citation type="submission" date="2020-01" db="EMBL/GenBank/DDBJ databases">
        <title>Population-level Yeast Reference Genomes.</title>
        <authorList>
            <person name="Yue J.-X."/>
        </authorList>
    </citation>
    <scope>NUCLEOTIDE SEQUENCE</scope>
    <source>
        <strain evidence="2">CBS432</strain>
    </source>
</reference>
<gene>
    <name evidence="2" type="primary">MED2</name>
    <name evidence="2" type="ORF">SPAR_D02190</name>
</gene>
<feature type="compositionally biased region" description="Polar residues" evidence="1">
    <location>
        <begin position="364"/>
        <end position="374"/>
    </location>
</feature>
<dbReference type="GeneID" id="54629466"/>
<feature type="compositionally biased region" description="Basic and acidic residues" evidence="1">
    <location>
        <begin position="291"/>
        <end position="310"/>
    </location>
</feature>
<evidence type="ECO:0000256" key="1">
    <source>
        <dbReference type="SAM" id="MobiDB-lite"/>
    </source>
</evidence>
<proteinExistence type="predicted"/>
<name>A0A8B8UNB1_SACPA</name>
<feature type="compositionally biased region" description="Low complexity" evidence="1">
    <location>
        <begin position="336"/>
        <end position="363"/>
    </location>
</feature>
<feature type="region of interest" description="Disordered" evidence="1">
    <location>
        <begin position="137"/>
        <end position="159"/>
    </location>
</feature>
<dbReference type="VEuPathDB" id="FungiDB:SPAR_D02190"/>
<dbReference type="RefSeq" id="XP_033765252.1">
    <property type="nucleotide sequence ID" value="XM_033909361.1"/>
</dbReference>
<sequence length="419" mass="46228">MVLQNSPASSAHTTNSSERGSNTKTMTYKNKLTVCFDDILKVGAEMMMQQQLKNVQLDSYLINGFSQSQQRLLKEKVKLFHGILDDLETSLSQSSSYLETLTAIGKEKEKEREEAEKKRAEQENLRKVKEQEELKKRQELEEASQQQQRQQNSKEKNGLGLNFAATASANTMNANDSRQNYQELGSLQSSNQTPQIENTNAASNGTTFSPLTTMRSQGQQGQPSDAMFNDLNSMDISMFSGLDSTGFDSTAFSSTVDGTKGFDDNNLGNNYNGISISSIENNTKNNTDSIKNGKDNNSKNNDKDKDKDNNNNETNNSNNNNNNNNDNDNDEESKNNDSNGNDNNDSDSNNKNNSSTSGNGNDNIVNNDLQTTVVPNPGDNPPPADNGEEYLTLNDFNDLNIDWSTTGDNGELDLSGFNI</sequence>
<organism evidence="2">
    <name type="scientific">Saccharomyces paradoxus</name>
    <name type="common">Yeast</name>
    <name type="synonym">Saccharomyces douglasii</name>
    <dbReference type="NCBI Taxonomy" id="27291"/>
    <lineage>
        <taxon>Eukaryota</taxon>
        <taxon>Fungi</taxon>
        <taxon>Dikarya</taxon>
        <taxon>Ascomycota</taxon>
        <taxon>Saccharomycotina</taxon>
        <taxon>Saccharomycetes</taxon>
        <taxon>Saccharomycetales</taxon>
        <taxon>Saccharomycetaceae</taxon>
        <taxon>Saccharomyces</taxon>
    </lineage>
</organism>
<reference evidence="2" key="3">
    <citation type="submission" date="2025-07" db="EMBL/GenBank/DDBJ databases">
        <authorList>
            <consortium name="NCBI Genome Project"/>
        </authorList>
    </citation>
    <scope>NUCLEOTIDE SEQUENCE</scope>
    <source>
        <strain evidence="2">CBS432</strain>
    </source>
</reference>
<reference evidence="2" key="1">
    <citation type="journal article" date="2017" name="Nat. Genet.">
        <title>Contrasting evolutionary genome dynamics between domesticated and wild yeasts.</title>
        <authorList>
            <person name="Yue J.X."/>
            <person name="Li J."/>
            <person name="Aigrain L."/>
            <person name="Hallin J."/>
            <person name="Persson K."/>
            <person name="Oliver K."/>
            <person name="Bergstrom A."/>
            <person name="Coupland P."/>
            <person name="Warringer J."/>
            <person name="Lagomarsino M.C."/>
            <person name="Fischer G."/>
            <person name="Durbin R."/>
            <person name="Liti G."/>
        </authorList>
    </citation>
    <scope>NUCLEOTIDE SEQUENCE</scope>
    <source>
        <strain evidence="2">CBS432</strain>
    </source>
</reference>
<feature type="region of interest" description="Disordered" evidence="1">
    <location>
        <begin position="1"/>
        <end position="24"/>
    </location>
</feature>
<dbReference type="AlphaFoldDB" id="A0A8B8UNB1"/>
<dbReference type="InterPro" id="IPR021017">
    <property type="entry name" value="Mediator_Med2_fun"/>
</dbReference>